<reference evidence="1 2" key="1">
    <citation type="submission" date="2021-03" db="EMBL/GenBank/DDBJ databases">
        <title>Sequencing the genomes of 1000 actinobacteria strains.</title>
        <authorList>
            <person name="Klenk H.-P."/>
        </authorList>
    </citation>
    <scope>NUCLEOTIDE SEQUENCE [LARGE SCALE GENOMIC DNA]</scope>
    <source>
        <strain evidence="1 2">DSM 46713</strain>
    </source>
</reference>
<evidence type="ECO:0000313" key="1">
    <source>
        <dbReference type="EMBL" id="MBP2454832.1"/>
    </source>
</evidence>
<evidence type="ECO:0008006" key="3">
    <source>
        <dbReference type="Google" id="ProtNLM"/>
    </source>
</evidence>
<evidence type="ECO:0000313" key="2">
    <source>
        <dbReference type="Proteomes" id="UP000694460"/>
    </source>
</evidence>
<accession>A0ABS4ZZ86</accession>
<keyword evidence="2" id="KW-1185">Reference proteome</keyword>
<dbReference type="EMBL" id="JAGIOP010000002">
    <property type="protein sequence ID" value="MBP2454832.1"/>
    <property type="molecule type" value="Genomic_DNA"/>
</dbReference>
<sequence length="65" mass="7534">MLIASPANGSRTVTSRFLDTFTYFSIRALIQMKAHGVRARIEPYLTHRDVSIRKEARRAMERLPE</sequence>
<name>A0ABS4ZZ86_9MYCO</name>
<dbReference type="Proteomes" id="UP000694460">
    <property type="component" value="Unassembled WGS sequence"/>
</dbReference>
<protein>
    <recommendedName>
        <fullName evidence="3">Integrase</fullName>
    </recommendedName>
</protein>
<gene>
    <name evidence="1" type="ORF">JOF57_004745</name>
</gene>
<organism evidence="1 2">
    <name type="scientific">Mycolicibacterium lutetiense</name>
    <dbReference type="NCBI Taxonomy" id="1641992"/>
    <lineage>
        <taxon>Bacteria</taxon>
        <taxon>Bacillati</taxon>
        <taxon>Actinomycetota</taxon>
        <taxon>Actinomycetes</taxon>
        <taxon>Mycobacteriales</taxon>
        <taxon>Mycobacteriaceae</taxon>
        <taxon>Mycolicibacterium</taxon>
    </lineage>
</organism>
<proteinExistence type="predicted"/>
<comment type="caution">
    <text evidence="1">The sequence shown here is derived from an EMBL/GenBank/DDBJ whole genome shotgun (WGS) entry which is preliminary data.</text>
</comment>